<proteinExistence type="predicted"/>
<feature type="compositionally biased region" description="Basic and acidic residues" evidence="1">
    <location>
        <begin position="46"/>
        <end position="55"/>
    </location>
</feature>
<comment type="caution">
    <text evidence="2">The sequence shown here is derived from an EMBL/GenBank/DDBJ whole genome shotgun (WGS) entry which is preliminary data.</text>
</comment>
<evidence type="ECO:0000313" key="3">
    <source>
        <dbReference type="Proteomes" id="UP000614350"/>
    </source>
</evidence>
<dbReference type="Proteomes" id="UP000614350">
    <property type="component" value="Unassembled WGS sequence"/>
</dbReference>
<dbReference type="EMBL" id="JACSEA010000018">
    <property type="protein sequence ID" value="KAF7382733.1"/>
    <property type="molecule type" value="Genomic_DNA"/>
</dbReference>
<protein>
    <submittedName>
        <fullName evidence="2">Uncharacterized protein</fullName>
    </submittedName>
</protein>
<sequence>MPVGIESERRREEPTGNAKGQGGRIEEEEEEEEEAHHGPSYSAVFREGRSSKDEGSNVLVGSQTYSELSSLWLIPIPRNHSGLLPRSPPSKRVGQ</sequence>
<feature type="compositionally biased region" description="Basic and acidic residues" evidence="1">
    <location>
        <begin position="1"/>
        <end position="14"/>
    </location>
</feature>
<name>A0A834J6R1_VESVU</name>
<dbReference type="AlphaFoldDB" id="A0A834J6R1"/>
<keyword evidence="3" id="KW-1185">Reference proteome</keyword>
<evidence type="ECO:0000313" key="2">
    <source>
        <dbReference type="EMBL" id="KAF7382733.1"/>
    </source>
</evidence>
<organism evidence="2 3">
    <name type="scientific">Vespula vulgaris</name>
    <name type="common">Yellow jacket</name>
    <name type="synonym">Wasp</name>
    <dbReference type="NCBI Taxonomy" id="7454"/>
    <lineage>
        <taxon>Eukaryota</taxon>
        <taxon>Metazoa</taxon>
        <taxon>Ecdysozoa</taxon>
        <taxon>Arthropoda</taxon>
        <taxon>Hexapoda</taxon>
        <taxon>Insecta</taxon>
        <taxon>Pterygota</taxon>
        <taxon>Neoptera</taxon>
        <taxon>Endopterygota</taxon>
        <taxon>Hymenoptera</taxon>
        <taxon>Apocrita</taxon>
        <taxon>Aculeata</taxon>
        <taxon>Vespoidea</taxon>
        <taxon>Vespidae</taxon>
        <taxon>Vespinae</taxon>
        <taxon>Vespula</taxon>
    </lineage>
</organism>
<accession>A0A834J6R1</accession>
<evidence type="ECO:0000256" key="1">
    <source>
        <dbReference type="SAM" id="MobiDB-lite"/>
    </source>
</evidence>
<gene>
    <name evidence="2" type="ORF">HZH66_013135</name>
</gene>
<reference evidence="2" key="1">
    <citation type="journal article" date="2020" name="G3 (Bethesda)">
        <title>High-Quality Assemblies for Three Invasive Social Wasps from the &lt;i&gt;Vespula&lt;/i&gt; Genus.</title>
        <authorList>
            <person name="Harrop T.W.R."/>
            <person name="Guhlin J."/>
            <person name="McLaughlin G.M."/>
            <person name="Permina E."/>
            <person name="Stockwell P."/>
            <person name="Gilligan J."/>
            <person name="Le Lec M.F."/>
            <person name="Gruber M.A.M."/>
            <person name="Quinn O."/>
            <person name="Lovegrove M."/>
            <person name="Duncan E.J."/>
            <person name="Remnant E.J."/>
            <person name="Van Eeckhoven J."/>
            <person name="Graham B."/>
            <person name="Knapp R.A."/>
            <person name="Langford K.W."/>
            <person name="Kronenberg Z."/>
            <person name="Press M.O."/>
            <person name="Eacker S.M."/>
            <person name="Wilson-Rankin E.E."/>
            <person name="Purcell J."/>
            <person name="Lester P.J."/>
            <person name="Dearden P.K."/>
        </authorList>
    </citation>
    <scope>NUCLEOTIDE SEQUENCE</scope>
    <source>
        <strain evidence="2">Marl-1</strain>
    </source>
</reference>
<feature type="region of interest" description="Disordered" evidence="1">
    <location>
        <begin position="1"/>
        <end position="58"/>
    </location>
</feature>